<evidence type="ECO:0000313" key="3">
    <source>
        <dbReference type="Proteomes" id="UP000637239"/>
    </source>
</evidence>
<feature type="domain" description="Beta-lactamase-related" evidence="1">
    <location>
        <begin position="20"/>
        <end position="155"/>
    </location>
</feature>
<dbReference type="KEGG" id="ache:ACHE_80358S"/>
<keyword evidence="3" id="KW-1185">Reference proteome</keyword>
<accession>A0A7R7VX82</accession>
<dbReference type="PANTHER" id="PTHR43319:SF3">
    <property type="entry name" value="BETA-LACTAMASE-RELATED DOMAIN-CONTAINING PROTEIN"/>
    <property type="match status" value="1"/>
</dbReference>
<gene>
    <name evidence="2" type="ORF">ACHE_80358S</name>
</gene>
<dbReference type="GeneID" id="66986807"/>
<dbReference type="InterPro" id="IPR001466">
    <property type="entry name" value="Beta-lactam-related"/>
</dbReference>
<dbReference type="RefSeq" id="XP_043140971.1">
    <property type="nucleotide sequence ID" value="XM_043283720.1"/>
</dbReference>
<proteinExistence type="predicted"/>
<name>A0A7R7VX82_ASPCH</name>
<evidence type="ECO:0000313" key="2">
    <source>
        <dbReference type="EMBL" id="BCR92458.1"/>
    </source>
</evidence>
<dbReference type="Pfam" id="PF00144">
    <property type="entry name" value="Beta-lactamase"/>
    <property type="match status" value="1"/>
</dbReference>
<organism evidence="2 3">
    <name type="scientific">Aspergillus chevalieri</name>
    <name type="common">Eurotium chevalieri</name>
    <dbReference type="NCBI Taxonomy" id="182096"/>
    <lineage>
        <taxon>Eukaryota</taxon>
        <taxon>Fungi</taxon>
        <taxon>Dikarya</taxon>
        <taxon>Ascomycota</taxon>
        <taxon>Pezizomycotina</taxon>
        <taxon>Eurotiomycetes</taxon>
        <taxon>Eurotiomycetidae</taxon>
        <taxon>Eurotiales</taxon>
        <taxon>Aspergillaceae</taxon>
        <taxon>Aspergillus</taxon>
        <taxon>Aspergillus subgen. Aspergillus</taxon>
    </lineage>
</organism>
<dbReference type="AlphaFoldDB" id="A0A7R7VX82"/>
<dbReference type="EMBL" id="AP024423">
    <property type="protein sequence ID" value="BCR92458.1"/>
    <property type="molecule type" value="Genomic_DNA"/>
</dbReference>
<dbReference type="PANTHER" id="PTHR43319">
    <property type="entry name" value="BETA-LACTAMASE-RELATED"/>
    <property type="match status" value="1"/>
</dbReference>
<sequence length="155" mass="16723">MAMAEIHGSCEPAFESVRGILQDQFAQGNEVGASLCVNIDGKNVVDLWGGHADTEKTKQWDKDTVTGVFSSTKVVTGLAAHILIDRGLLHVNEKFASYWPEFGSNGKGDAKVSHILSHSSGVLAWEGVITPEEVQDVETSTKRLAAQAPWYRPGS</sequence>
<evidence type="ECO:0000259" key="1">
    <source>
        <dbReference type="Pfam" id="PF00144"/>
    </source>
</evidence>
<protein>
    <recommendedName>
        <fullName evidence="1">Beta-lactamase-related domain-containing protein</fullName>
    </recommendedName>
</protein>
<dbReference type="SUPFAM" id="SSF56601">
    <property type="entry name" value="beta-lactamase/transpeptidase-like"/>
    <property type="match status" value="1"/>
</dbReference>
<dbReference type="InterPro" id="IPR012338">
    <property type="entry name" value="Beta-lactam/transpept-like"/>
</dbReference>
<reference evidence="2" key="2">
    <citation type="submission" date="2021-02" db="EMBL/GenBank/DDBJ databases">
        <title>Aspergillus chevalieri M1 genome sequence.</title>
        <authorList>
            <person name="Kadooka C."/>
            <person name="Mori K."/>
            <person name="Futagami T."/>
        </authorList>
    </citation>
    <scope>NUCLEOTIDE SEQUENCE</scope>
    <source>
        <strain evidence="2">M1</strain>
    </source>
</reference>
<dbReference type="InterPro" id="IPR052907">
    <property type="entry name" value="Beta-lactamase/esterase"/>
</dbReference>
<reference evidence="2" key="1">
    <citation type="submission" date="2021-01" db="EMBL/GenBank/DDBJ databases">
        <authorList>
            <consortium name="Aspergillus chevalieri M1 genome sequencing consortium"/>
            <person name="Kazuki M."/>
            <person name="Futagami T."/>
        </authorList>
    </citation>
    <scope>NUCLEOTIDE SEQUENCE</scope>
    <source>
        <strain evidence="2">M1</strain>
    </source>
</reference>
<dbReference type="Proteomes" id="UP000637239">
    <property type="component" value="Chromosome 8"/>
</dbReference>
<dbReference type="Gene3D" id="3.40.710.10">
    <property type="entry name" value="DD-peptidase/beta-lactamase superfamily"/>
    <property type="match status" value="1"/>
</dbReference>